<gene>
    <name evidence="2" type="ORF">B9Z65_3024</name>
</gene>
<feature type="compositionally biased region" description="Polar residues" evidence="1">
    <location>
        <begin position="146"/>
        <end position="156"/>
    </location>
</feature>
<keyword evidence="3" id="KW-1185">Reference proteome</keyword>
<feature type="compositionally biased region" description="Polar residues" evidence="1">
    <location>
        <begin position="185"/>
        <end position="195"/>
    </location>
</feature>
<dbReference type="AlphaFoldDB" id="A0A2P7ZU61"/>
<comment type="caution">
    <text evidence="2">The sequence shown here is derived from an EMBL/GenBank/DDBJ whole genome shotgun (WGS) entry which is preliminary data.</text>
</comment>
<sequence>MPRKLKVFEAKDFTLASAEADLGLPHSYLSLRWFAEYYGHTKVETQQARKITEEKLQEHGLCDDAAEPEELDERRHLLASFLLESHASLFRNRWIGDPGKQEWFNATLETDGYSVHCGIQAWISVVSDNLRRKQKRQGNYVRRDQGSGSITQSIEESSPDPIAISGKESSTNNKPPQVSRCGLSQLASRAQSPSGTRAPRSISGVSACSPPSLLPPPSRLPSPSNTTSSARIPTDDEIELQLYDVHKTPSSELRLSLINYAPISSIENGSRVDWEEFVEFASAASRQGDIGSSVPIWWYNPKTSTFCKIENKFNLSSVVLSLCGTLRSKSNNKADIVRVFAAHDSGRLSLVPSEYTEPGTVVEQERKIDMRADERTSPGASATVQPTHTLPASFDATVKSETHHTIPWPLDLPYISPTSFTVYNPHVNQGLWSGSAQPGQVRTETTDMVYRRRSTIVKQKPPVYAAQFQYGMSMNEDGFIGELKSSP</sequence>
<dbReference type="EMBL" id="NHZQ01000121">
    <property type="protein sequence ID" value="PSK51757.1"/>
    <property type="molecule type" value="Genomic_DNA"/>
</dbReference>
<accession>A0A2P7ZU61</accession>
<evidence type="ECO:0000256" key="1">
    <source>
        <dbReference type="SAM" id="MobiDB-lite"/>
    </source>
</evidence>
<evidence type="ECO:0000313" key="2">
    <source>
        <dbReference type="EMBL" id="PSK51757.1"/>
    </source>
</evidence>
<name>A0A2P7ZU61_9PEZI</name>
<evidence type="ECO:0000313" key="3">
    <source>
        <dbReference type="Proteomes" id="UP000243723"/>
    </source>
</evidence>
<protein>
    <submittedName>
        <fullName evidence="2">Uncharacterized protein</fullName>
    </submittedName>
</protein>
<dbReference type="Proteomes" id="UP000243723">
    <property type="component" value="Unassembled WGS sequence"/>
</dbReference>
<reference evidence="2 3" key="1">
    <citation type="submission" date="2017-05" db="EMBL/GenBank/DDBJ databases">
        <title>Draft genome sequence of Elsinoe australis.</title>
        <authorList>
            <person name="Cheng Q."/>
        </authorList>
    </citation>
    <scope>NUCLEOTIDE SEQUENCE [LARGE SCALE GENOMIC DNA]</scope>
    <source>
        <strain evidence="2 3">NL1</strain>
    </source>
</reference>
<proteinExistence type="predicted"/>
<feature type="region of interest" description="Disordered" evidence="1">
    <location>
        <begin position="135"/>
        <end position="234"/>
    </location>
</feature>
<feature type="compositionally biased region" description="Polar residues" evidence="1">
    <location>
        <begin position="167"/>
        <end position="176"/>
    </location>
</feature>
<organism evidence="2 3">
    <name type="scientific">Elsinoe australis</name>
    <dbReference type="NCBI Taxonomy" id="40998"/>
    <lineage>
        <taxon>Eukaryota</taxon>
        <taxon>Fungi</taxon>
        <taxon>Dikarya</taxon>
        <taxon>Ascomycota</taxon>
        <taxon>Pezizomycotina</taxon>
        <taxon>Dothideomycetes</taxon>
        <taxon>Dothideomycetidae</taxon>
        <taxon>Myriangiales</taxon>
        <taxon>Elsinoaceae</taxon>
        <taxon>Elsinoe</taxon>
    </lineage>
</organism>